<dbReference type="InterPro" id="IPR001129">
    <property type="entry name" value="Membr-assoc_MAPEG"/>
</dbReference>
<evidence type="ECO:0000313" key="6">
    <source>
        <dbReference type="EMBL" id="RDH85357.1"/>
    </source>
</evidence>
<keyword evidence="4 5" id="KW-0472">Membrane</keyword>
<dbReference type="GO" id="GO:0016020">
    <property type="term" value="C:membrane"/>
    <property type="evidence" value="ECO:0007669"/>
    <property type="project" value="UniProtKB-SubCell"/>
</dbReference>
<keyword evidence="3 5" id="KW-1133">Transmembrane helix</keyword>
<dbReference type="SUPFAM" id="SSF161084">
    <property type="entry name" value="MAPEG domain-like"/>
    <property type="match status" value="1"/>
</dbReference>
<dbReference type="Proteomes" id="UP000254771">
    <property type="component" value="Unassembled WGS sequence"/>
</dbReference>
<evidence type="ECO:0000256" key="1">
    <source>
        <dbReference type="ARBA" id="ARBA00004370"/>
    </source>
</evidence>
<gene>
    <name evidence="6" type="ORF">DIZ78_10345</name>
</gene>
<dbReference type="Pfam" id="PF01124">
    <property type="entry name" value="MAPEG"/>
    <property type="match status" value="1"/>
</dbReference>
<evidence type="ECO:0000256" key="4">
    <source>
        <dbReference type="ARBA" id="ARBA00023136"/>
    </source>
</evidence>
<evidence type="ECO:0000256" key="3">
    <source>
        <dbReference type="ARBA" id="ARBA00022989"/>
    </source>
</evidence>
<dbReference type="EMBL" id="QFXE01000013">
    <property type="protein sequence ID" value="RDH85357.1"/>
    <property type="molecule type" value="Genomic_DNA"/>
</dbReference>
<comment type="caution">
    <text evidence="6">The sequence shown here is derived from an EMBL/GenBank/DDBJ whole genome shotgun (WGS) entry which is preliminary data.</text>
</comment>
<comment type="subcellular location">
    <subcellularLocation>
        <location evidence="1">Membrane</location>
    </subcellularLocation>
</comment>
<sequence length="140" mass="16285">MLQILIFYPLMAMAALTFGVGILMIRLRFLAVKRGEINPRHFLLNRGSKVPDYLAKVEQNYQNLLELPLLFYTISILLLLTNKVDLIYLSLAWSYVGMRLLHTLIHTTVNKLRMRMWAFLVSSLILIAIWLRLLLQLATL</sequence>
<proteinExistence type="predicted"/>
<feature type="transmembrane region" description="Helical" evidence="5">
    <location>
        <begin position="6"/>
        <end position="25"/>
    </location>
</feature>
<dbReference type="Gene3D" id="1.20.120.550">
    <property type="entry name" value="Membrane associated eicosanoid/glutathione metabolism-like domain"/>
    <property type="match status" value="1"/>
</dbReference>
<keyword evidence="7" id="KW-1185">Reference proteome</keyword>
<feature type="transmembrane region" description="Helical" evidence="5">
    <location>
        <begin position="117"/>
        <end position="135"/>
    </location>
</feature>
<dbReference type="InterPro" id="IPR023352">
    <property type="entry name" value="MAPEG-like_dom_sf"/>
</dbReference>
<accession>A0A370DM11</accession>
<organism evidence="6 7">
    <name type="scientific">endosymbiont of Escarpia spicata</name>
    <dbReference type="NCBI Taxonomy" id="2200908"/>
    <lineage>
        <taxon>Bacteria</taxon>
        <taxon>Pseudomonadati</taxon>
        <taxon>Pseudomonadota</taxon>
        <taxon>Gammaproteobacteria</taxon>
        <taxon>sulfur-oxidizing symbionts</taxon>
    </lineage>
</organism>
<protein>
    <recommendedName>
        <fullName evidence="8">MAPEG family protein</fullName>
    </recommendedName>
</protein>
<keyword evidence="2 5" id="KW-0812">Transmembrane</keyword>
<evidence type="ECO:0000256" key="2">
    <source>
        <dbReference type="ARBA" id="ARBA00022692"/>
    </source>
</evidence>
<dbReference type="AlphaFoldDB" id="A0A370DM11"/>
<name>A0A370DM11_9GAMM</name>
<evidence type="ECO:0000313" key="7">
    <source>
        <dbReference type="Proteomes" id="UP000254771"/>
    </source>
</evidence>
<reference evidence="6 7" key="1">
    <citation type="journal article" date="2018" name="ISME J.">
        <title>Endosymbiont genomes yield clues of tubeworm success.</title>
        <authorList>
            <person name="Li Y."/>
            <person name="Liles M.R."/>
            <person name="Halanych K.M."/>
        </authorList>
    </citation>
    <scope>NUCLEOTIDE SEQUENCE [LARGE SCALE GENOMIC DNA]</scope>
    <source>
        <strain evidence="6">A1462</strain>
    </source>
</reference>
<evidence type="ECO:0008006" key="8">
    <source>
        <dbReference type="Google" id="ProtNLM"/>
    </source>
</evidence>
<evidence type="ECO:0000256" key="5">
    <source>
        <dbReference type="SAM" id="Phobius"/>
    </source>
</evidence>